<comment type="caution">
    <text evidence="2">The sequence shown here is derived from an EMBL/GenBank/DDBJ whole genome shotgun (WGS) entry which is preliminary data.</text>
</comment>
<feature type="transmembrane region" description="Helical" evidence="1">
    <location>
        <begin position="87"/>
        <end position="110"/>
    </location>
</feature>
<keyword evidence="3" id="KW-1185">Reference proteome</keyword>
<feature type="transmembrane region" description="Helical" evidence="1">
    <location>
        <begin position="61"/>
        <end position="81"/>
    </location>
</feature>
<evidence type="ECO:0000313" key="2">
    <source>
        <dbReference type="EMBL" id="RGR67828.1"/>
    </source>
</evidence>
<dbReference type="EMBL" id="QRUP01000030">
    <property type="protein sequence ID" value="RGR67828.1"/>
    <property type="molecule type" value="Genomic_DNA"/>
</dbReference>
<dbReference type="RefSeq" id="WP_117896165.1">
    <property type="nucleotide sequence ID" value="NZ_CABJCV010000030.1"/>
</dbReference>
<evidence type="ECO:0000313" key="3">
    <source>
        <dbReference type="Proteomes" id="UP000284178"/>
    </source>
</evidence>
<protein>
    <submittedName>
        <fullName evidence="2">Uncharacterized protein</fullName>
    </submittedName>
</protein>
<organism evidence="2 3">
    <name type="scientific">Holdemania filiformis</name>
    <dbReference type="NCBI Taxonomy" id="61171"/>
    <lineage>
        <taxon>Bacteria</taxon>
        <taxon>Bacillati</taxon>
        <taxon>Bacillota</taxon>
        <taxon>Erysipelotrichia</taxon>
        <taxon>Erysipelotrichales</taxon>
        <taxon>Erysipelotrichaceae</taxon>
        <taxon>Holdemania</taxon>
    </lineage>
</organism>
<keyword evidence="1" id="KW-1133">Transmembrane helix</keyword>
<feature type="transmembrane region" description="Helical" evidence="1">
    <location>
        <begin position="168"/>
        <end position="187"/>
    </location>
</feature>
<keyword evidence="1" id="KW-0812">Transmembrane</keyword>
<proteinExistence type="predicted"/>
<dbReference type="AlphaFoldDB" id="A0A412FI48"/>
<sequence>MTKARMKTKIRTKTRKTQAEYPDINGMFIYHDELHRIVYAPLFSRRGYLIPKSQIHDFYRYTQRTMISIFIGLAATVLLGMNAFDGFFAGLAVYLVWTGYFSARFFNQLATVEPFQRPKKENYFITLSRKYSVATFCGLIALSLVFILVLGIVTATGSPTPAELTTNLILMSGVGLFALIHAIALIIRWKTDQA</sequence>
<keyword evidence="1" id="KW-0472">Membrane</keyword>
<accession>A0A412FI48</accession>
<feature type="transmembrane region" description="Helical" evidence="1">
    <location>
        <begin position="131"/>
        <end position="156"/>
    </location>
</feature>
<reference evidence="2 3" key="1">
    <citation type="submission" date="2018-08" db="EMBL/GenBank/DDBJ databases">
        <title>A genome reference for cultivated species of the human gut microbiota.</title>
        <authorList>
            <person name="Zou Y."/>
            <person name="Xue W."/>
            <person name="Luo G."/>
        </authorList>
    </citation>
    <scope>NUCLEOTIDE SEQUENCE [LARGE SCALE GENOMIC DNA]</scope>
    <source>
        <strain evidence="2 3">AF24-29</strain>
    </source>
</reference>
<dbReference type="GeneID" id="83017002"/>
<evidence type="ECO:0000256" key="1">
    <source>
        <dbReference type="SAM" id="Phobius"/>
    </source>
</evidence>
<gene>
    <name evidence="2" type="ORF">DWY25_16530</name>
</gene>
<name>A0A412FI48_9FIRM</name>
<dbReference type="Proteomes" id="UP000284178">
    <property type="component" value="Unassembled WGS sequence"/>
</dbReference>